<dbReference type="Gramene" id="mRNA:HanXRQr2_Chr16g0735261">
    <property type="protein sequence ID" value="mRNA:HanXRQr2_Chr16g0735261"/>
    <property type="gene ID" value="HanXRQr2_Chr16g0735261"/>
</dbReference>
<dbReference type="EMBL" id="CM007905">
    <property type="protein sequence ID" value="OTF91205.1"/>
    <property type="molecule type" value="Genomic_DNA"/>
</dbReference>
<evidence type="ECO:0000313" key="2">
    <source>
        <dbReference type="EMBL" id="OTF91205.1"/>
    </source>
</evidence>
<dbReference type="Proteomes" id="UP000215914">
    <property type="component" value="Chromosome 16"/>
</dbReference>
<name>A0A251RXM0_HELAN</name>
<dbReference type="AlphaFoldDB" id="A0A251RXM0"/>
<proteinExistence type="predicted"/>
<organism evidence="2 3">
    <name type="scientific">Helianthus annuus</name>
    <name type="common">Common sunflower</name>
    <dbReference type="NCBI Taxonomy" id="4232"/>
    <lineage>
        <taxon>Eukaryota</taxon>
        <taxon>Viridiplantae</taxon>
        <taxon>Streptophyta</taxon>
        <taxon>Embryophyta</taxon>
        <taxon>Tracheophyta</taxon>
        <taxon>Spermatophyta</taxon>
        <taxon>Magnoliopsida</taxon>
        <taxon>eudicotyledons</taxon>
        <taxon>Gunneridae</taxon>
        <taxon>Pentapetalae</taxon>
        <taxon>asterids</taxon>
        <taxon>campanulids</taxon>
        <taxon>Asterales</taxon>
        <taxon>Asteraceae</taxon>
        <taxon>Asteroideae</taxon>
        <taxon>Heliantheae alliance</taxon>
        <taxon>Heliantheae</taxon>
        <taxon>Helianthus</taxon>
    </lineage>
</organism>
<reference evidence="1" key="3">
    <citation type="submission" date="2020-06" db="EMBL/GenBank/DDBJ databases">
        <title>Helianthus annuus Genome sequencing and assembly Release 2.</title>
        <authorList>
            <person name="Gouzy J."/>
            <person name="Langlade N."/>
            <person name="Munos S."/>
        </authorList>
    </citation>
    <scope>NUCLEOTIDE SEQUENCE</scope>
    <source>
        <tissue evidence="1">Leaves</tissue>
    </source>
</reference>
<reference evidence="2" key="2">
    <citation type="submission" date="2017-02" db="EMBL/GenBank/DDBJ databases">
        <title>Sunflower complete genome.</title>
        <authorList>
            <person name="Langlade N."/>
            <person name="Munos S."/>
        </authorList>
    </citation>
    <scope>NUCLEOTIDE SEQUENCE [LARGE SCALE GENOMIC DNA]</scope>
    <source>
        <tissue evidence="2">Leaves</tissue>
    </source>
</reference>
<sequence>MEIANLKLSQTGFYRSKPLGSRVFSRNCARLRRLERKGNQQIISNRSDRQEGFQVVGYQDLSFAVQIVILRKVPGSGSRSILGILLLTFVLFEFNVVLQEFQVGSALNNVNKEPVTLLWHMHNQRWTLWTIWKLSTI</sequence>
<reference evidence="1 3" key="1">
    <citation type="journal article" date="2017" name="Nature">
        <title>The sunflower genome provides insights into oil metabolism, flowering and Asterid evolution.</title>
        <authorList>
            <person name="Badouin H."/>
            <person name="Gouzy J."/>
            <person name="Grassa C.J."/>
            <person name="Murat F."/>
            <person name="Staton S.E."/>
            <person name="Cottret L."/>
            <person name="Lelandais-Briere C."/>
            <person name="Owens G.L."/>
            <person name="Carrere S."/>
            <person name="Mayjonade B."/>
            <person name="Legrand L."/>
            <person name="Gill N."/>
            <person name="Kane N.C."/>
            <person name="Bowers J.E."/>
            <person name="Hubner S."/>
            <person name="Bellec A."/>
            <person name="Berard A."/>
            <person name="Berges H."/>
            <person name="Blanchet N."/>
            <person name="Boniface M.C."/>
            <person name="Brunel D."/>
            <person name="Catrice O."/>
            <person name="Chaidir N."/>
            <person name="Claudel C."/>
            <person name="Donnadieu C."/>
            <person name="Faraut T."/>
            <person name="Fievet G."/>
            <person name="Helmstetter N."/>
            <person name="King M."/>
            <person name="Knapp S.J."/>
            <person name="Lai Z."/>
            <person name="Le Paslier M.C."/>
            <person name="Lippi Y."/>
            <person name="Lorenzon L."/>
            <person name="Mandel J.R."/>
            <person name="Marage G."/>
            <person name="Marchand G."/>
            <person name="Marquand E."/>
            <person name="Bret-Mestries E."/>
            <person name="Morien E."/>
            <person name="Nambeesan S."/>
            <person name="Nguyen T."/>
            <person name="Pegot-Espagnet P."/>
            <person name="Pouilly N."/>
            <person name="Raftis F."/>
            <person name="Sallet E."/>
            <person name="Schiex T."/>
            <person name="Thomas J."/>
            <person name="Vandecasteele C."/>
            <person name="Vares D."/>
            <person name="Vear F."/>
            <person name="Vautrin S."/>
            <person name="Crespi M."/>
            <person name="Mangin B."/>
            <person name="Burke J.M."/>
            <person name="Salse J."/>
            <person name="Munos S."/>
            <person name="Vincourt P."/>
            <person name="Rieseberg L.H."/>
            <person name="Langlade N.B."/>
        </authorList>
    </citation>
    <scope>NUCLEOTIDE SEQUENCE [LARGE SCALE GENOMIC DNA]</scope>
    <source>
        <strain evidence="3">cv. SF193</strain>
        <tissue evidence="1">Leaves</tissue>
    </source>
</reference>
<gene>
    <name evidence="2" type="ORF">HannXRQ_Chr16g0508181</name>
    <name evidence="1" type="ORF">HanXRQr2_Chr16g0735261</name>
</gene>
<keyword evidence="3" id="KW-1185">Reference proteome</keyword>
<protein>
    <submittedName>
        <fullName evidence="2">Uncharacterized protein</fullName>
    </submittedName>
</protein>
<evidence type="ECO:0000313" key="3">
    <source>
        <dbReference type="Proteomes" id="UP000215914"/>
    </source>
</evidence>
<accession>A0A251RXM0</accession>
<evidence type="ECO:0000313" key="1">
    <source>
        <dbReference type="EMBL" id="KAF5758942.1"/>
    </source>
</evidence>
<dbReference type="EMBL" id="MNCJ02000331">
    <property type="protein sequence ID" value="KAF5758942.1"/>
    <property type="molecule type" value="Genomic_DNA"/>
</dbReference>
<dbReference type="InParanoid" id="A0A251RXM0"/>